<keyword evidence="5 13" id="KW-0349">Heme</keyword>
<dbReference type="Gene3D" id="1.10.630.10">
    <property type="entry name" value="Cytochrome P450"/>
    <property type="match status" value="1"/>
</dbReference>
<dbReference type="InterPro" id="IPR050364">
    <property type="entry name" value="Cytochrome_P450_fung"/>
</dbReference>
<feature type="transmembrane region" description="Helical" evidence="15">
    <location>
        <begin position="55"/>
        <end position="74"/>
    </location>
</feature>
<organism evidence="16 17">
    <name type="scientific">Steccherinum ochraceum</name>
    <dbReference type="NCBI Taxonomy" id="92696"/>
    <lineage>
        <taxon>Eukaryota</taxon>
        <taxon>Fungi</taxon>
        <taxon>Dikarya</taxon>
        <taxon>Basidiomycota</taxon>
        <taxon>Agaricomycotina</taxon>
        <taxon>Agaricomycetes</taxon>
        <taxon>Polyporales</taxon>
        <taxon>Steccherinaceae</taxon>
        <taxon>Steccherinum</taxon>
    </lineage>
</organism>
<feature type="transmembrane region" description="Helical" evidence="15">
    <location>
        <begin position="21"/>
        <end position="43"/>
    </location>
</feature>
<evidence type="ECO:0000256" key="15">
    <source>
        <dbReference type="SAM" id="Phobius"/>
    </source>
</evidence>
<gene>
    <name evidence="16" type="ORF">EIP91_004048</name>
</gene>
<evidence type="ECO:0000256" key="12">
    <source>
        <dbReference type="ARBA" id="ARBA00023136"/>
    </source>
</evidence>
<accession>A0A4V2MW09</accession>
<dbReference type="InterPro" id="IPR036396">
    <property type="entry name" value="Cyt_P450_sf"/>
</dbReference>
<keyword evidence="7 13" id="KW-0479">Metal-binding</keyword>
<dbReference type="PRINTS" id="PR00463">
    <property type="entry name" value="EP450I"/>
</dbReference>
<name>A0A4V2MW09_9APHY</name>
<evidence type="ECO:0000313" key="16">
    <source>
        <dbReference type="EMBL" id="TCD64487.1"/>
    </source>
</evidence>
<dbReference type="GO" id="GO:0005506">
    <property type="term" value="F:iron ion binding"/>
    <property type="evidence" value="ECO:0007669"/>
    <property type="project" value="InterPro"/>
</dbReference>
<dbReference type="PROSITE" id="PS00086">
    <property type="entry name" value="CYTOCHROME_P450"/>
    <property type="match status" value="1"/>
</dbReference>
<evidence type="ECO:0000256" key="9">
    <source>
        <dbReference type="ARBA" id="ARBA00023002"/>
    </source>
</evidence>
<dbReference type="EMBL" id="RWJN01000234">
    <property type="protein sequence ID" value="TCD64487.1"/>
    <property type="molecule type" value="Genomic_DNA"/>
</dbReference>
<dbReference type="Pfam" id="PF00067">
    <property type="entry name" value="p450"/>
    <property type="match status" value="1"/>
</dbReference>
<sequence>MPTIRPWEKYREWCREYRSDVVFVHLPMQPTLILGSATAAFDLLDKRSNIYSDRIVSHMLDLMGWGFDFVFMRYSQRWRTHRRMFRQQFHQDVVAKYRPVQLQQARVCLLSILTSPQYTRKHARLYVTSTIFYVTYGKKITSMDDEYVRIAQIALEGGSIASIVGAFWIEYLPILRHIPTWVPGTVSMKTIAKYRPYLMDMVNKPFEEVKIALSSGTATPSVATTLLEQVRSDHEGTAEEAYYEEVAKNVTGIAYGGTQLTTSACESFLLAMVLFPDIQKKAQAELARVVARTRLPEFDDIDDVPYIRALVMETMRWMPVTPFGVPHATISEDEYHGYHIPKGTMILPNIWAMLHDPQDYRDPDQFKPERFIGKDGKMDSSVRDPTTISFGFGRRICPGRHFSQNTLSIFIASVLHVFDITPGVDASGKLVVLTDEMEGGLIAMPRTVPCGLKPRSEQAAHLVREAAADGAVLDSLLAPLVVTSSPADCGT</sequence>
<dbReference type="InterPro" id="IPR001128">
    <property type="entry name" value="Cyt_P450"/>
</dbReference>
<dbReference type="SUPFAM" id="SSF48264">
    <property type="entry name" value="Cytochrome P450"/>
    <property type="match status" value="1"/>
</dbReference>
<dbReference type="GO" id="GO:0016020">
    <property type="term" value="C:membrane"/>
    <property type="evidence" value="ECO:0007669"/>
    <property type="project" value="UniProtKB-SubCell"/>
</dbReference>
<comment type="pathway">
    <text evidence="3">Secondary metabolite biosynthesis.</text>
</comment>
<dbReference type="PANTHER" id="PTHR46300">
    <property type="entry name" value="P450, PUTATIVE (EUROFUNG)-RELATED-RELATED"/>
    <property type="match status" value="1"/>
</dbReference>
<evidence type="ECO:0000256" key="13">
    <source>
        <dbReference type="PIRSR" id="PIRSR602401-1"/>
    </source>
</evidence>
<dbReference type="OrthoDB" id="2789670at2759"/>
<keyword evidence="12 15" id="KW-0472">Membrane</keyword>
<comment type="similarity">
    <text evidence="4 14">Belongs to the cytochrome P450 family.</text>
</comment>
<evidence type="ECO:0000256" key="7">
    <source>
        <dbReference type="ARBA" id="ARBA00022723"/>
    </source>
</evidence>
<evidence type="ECO:0000256" key="1">
    <source>
        <dbReference type="ARBA" id="ARBA00001971"/>
    </source>
</evidence>
<dbReference type="PANTHER" id="PTHR46300:SF7">
    <property type="entry name" value="P450, PUTATIVE (EUROFUNG)-RELATED"/>
    <property type="match status" value="1"/>
</dbReference>
<dbReference type="AlphaFoldDB" id="A0A4V2MW09"/>
<dbReference type="STRING" id="92696.A0A4V2MW09"/>
<reference evidence="16 17" key="1">
    <citation type="submission" date="2018-11" db="EMBL/GenBank/DDBJ databases">
        <title>Genome assembly of Steccherinum ochraceum LE-BIN_3174, the white-rot fungus of the Steccherinaceae family (The Residual Polyporoid clade, Polyporales, Basidiomycota).</title>
        <authorList>
            <person name="Fedorova T.V."/>
            <person name="Glazunova O.A."/>
            <person name="Landesman E.O."/>
            <person name="Moiseenko K.V."/>
            <person name="Psurtseva N.V."/>
            <person name="Savinova O.S."/>
            <person name="Shakhova N.V."/>
            <person name="Tyazhelova T.V."/>
            <person name="Vasina D.V."/>
        </authorList>
    </citation>
    <scope>NUCLEOTIDE SEQUENCE [LARGE SCALE GENOMIC DNA]</scope>
    <source>
        <strain evidence="16 17">LE-BIN_3174</strain>
    </source>
</reference>
<dbReference type="GO" id="GO:0020037">
    <property type="term" value="F:heme binding"/>
    <property type="evidence" value="ECO:0007669"/>
    <property type="project" value="InterPro"/>
</dbReference>
<keyword evidence="11 14" id="KW-0503">Monooxygenase</keyword>
<comment type="cofactor">
    <cofactor evidence="1 13">
        <name>heme</name>
        <dbReference type="ChEBI" id="CHEBI:30413"/>
    </cofactor>
</comment>
<keyword evidence="10 13" id="KW-0408">Iron</keyword>
<dbReference type="CDD" id="cd11065">
    <property type="entry name" value="CYP64-like"/>
    <property type="match status" value="1"/>
</dbReference>
<evidence type="ECO:0000256" key="3">
    <source>
        <dbReference type="ARBA" id="ARBA00005179"/>
    </source>
</evidence>
<comment type="subcellular location">
    <subcellularLocation>
        <location evidence="2">Membrane</location>
        <topology evidence="2">Single-pass membrane protein</topology>
    </subcellularLocation>
</comment>
<dbReference type="InterPro" id="IPR017972">
    <property type="entry name" value="Cyt_P450_CS"/>
</dbReference>
<feature type="binding site" description="axial binding residue" evidence="13">
    <location>
        <position position="397"/>
    </location>
    <ligand>
        <name>heme</name>
        <dbReference type="ChEBI" id="CHEBI:30413"/>
    </ligand>
    <ligandPart>
        <name>Fe</name>
        <dbReference type="ChEBI" id="CHEBI:18248"/>
    </ligandPart>
</feature>
<evidence type="ECO:0000256" key="8">
    <source>
        <dbReference type="ARBA" id="ARBA00022989"/>
    </source>
</evidence>
<keyword evidence="9 14" id="KW-0560">Oxidoreductase</keyword>
<dbReference type="Proteomes" id="UP000292702">
    <property type="component" value="Unassembled WGS sequence"/>
</dbReference>
<dbReference type="InterPro" id="IPR002401">
    <property type="entry name" value="Cyt_P450_E_grp-I"/>
</dbReference>
<keyword evidence="17" id="KW-1185">Reference proteome</keyword>
<keyword evidence="6 15" id="KW-0812">Transmembrane</keyword>
<evidence type="ECO:0000256" key="6">
    <source>
        <dbReference type="ARBA" id="ARBA00022692"/>
    </source>
</evidence>
<keyword evidence="8 15" id="KW-1133">Transmembrane helix</keyword>
<evidence type="ECO:0000256" key="10">
    <source>
        <dbReference type="ARBA" id="ARBA00023004"/>
    </source>
</evidence>
<dbReference type="GO" id="GO:0004497">
    <property type="term" value="F:monooxygenase activity"/>
    <property type="evidence" value="ECO:0007669"/>
    <property type="project" value="UniProtKB-KW"/>
</dbReference>
<evidence type="ECO:0000256" key="2">
    <source>
        <dbReference type="ARBA" id="ARBA00004167"/>
    </source>
</evidence>
<evidence type="ECO:0000256" key="4">
    <source>
        <dbReference type="ARBA" id="ARBA00010617"/>
    </source>
</evidence>
<evidence type="ECO:0000256" key="14">
    <source>
        <dbReference type="RuleBase" id="RU000461"/>
    </source>
</evidence>
<evidence type="ECO:0008006" key="18">
    <source>
        <dbReference type="Google" id="ProtNLM"/>
    </source>
</evidence>
<protein>
    <recommendedName>
        <fullName evidence="18">Cytochrome P450</fullName>
    </recommendedName>
</protein>
<evidence type="ECO:0000313" key="17">
    <source>
        <dbReference type="Proteomes" id="UP000292702"/>
    </source>
</evidence>
<dbReference type="GO" id="GO:0016705">
    <property type="term" value="F:oxidoreductase activity, acting on paired donors, with incorporation or reduction of molecular oxygen"/>
    <property type="evidence" value="ECO:0007669"/>
    <property type="project" value="InterPro"/>
</dbReference>
<evidence type="ECO:0000256" key="5">
    <source>
        <dbReference type="ARBA" id="ARBA00022617"/>
    </source>
</evidence>
<proteinExistence type="inferred from homology"/>
<comment type="caution">
    <text evidence="16">The sequence shown here is derived from an EMBL/GenBank/DDBJ whole genome shotgun (WGS) entry which is preliminary data.</text>
</comment>
<evidence type="ECO:0000256" key="11">
    <source>
        <dbReference type="ARBA" id="ARBA00023033"/>
    </source>
</evidence>